<name>A0ACC1MQ31_9PEZI</name>
<reference evidence="1" key="1">
    <citation type="submission" date="2022-10" db="EMBL/GenBank/DDBJ databases">
        <title>Genome Sequence of Xylaria curta.</title>
        <authorList>
            <person name="Buettner E."/>
        </authorList>
    </citation>
    <scope>NUCLEOTIDE SEQUENCE</scope>
    <source>
        <strain evidence="1">Babe10</strain>
    </source>
</reference>
<evidence type="ECO:0000313" key="2">
    <source>
        <dbReference type="Proteomes" id="UP001143856"/>
    </source>
</evidence>
<dbReference type="Proteomes" id="UP001143856">
    <property type="component" value="Unassembled WGS sequence"/>
</dbReference>
<keyword evidence="2" id="KW-1185">Reference proteome</keyword>
<proteinExistence type="predicted"/>
<comment type="caution">
    <text evidence="1">The sequence shown here is derived from an EMBL/GenBank/DDBJ whole genome shotgun (WGS) entry which is preliminary data.</text>
</comment>
<accession>A0ACC1MQ31</accession>
<organism evidence="1 2">
    <name type="scientific">Xylaria curta</name>
    <dbReference type="NCBI Taxonomy" id="42375"/>
    <lineage>
        <taxon>Eukaryota</taxon>
        <taxon>Fungi</taxon>
        <taxon>Dikarya</taxon>
        <taxon>Ascomycota</taxon>
        <taxon>Pezizomycotina</taxon>
        <taxon>Sordariomycetes</taxon>
        <taxon>Xylariomycetidae</taxon>
        <taxon>Xylariales</taxon>
        <taxon>Xylariaceae</taxon>
        <taxon>Xylaria</taxon>
    </lineage>
</organism>
<gene>
    <name evidence="1" type="ORF">NUW58_g10233</name>
</gene>
<dbReference type="EMBL" id="JAPDGR010004344">
    <property type="protein sequence ID" value="KAJ2968381.1"/>
    <property type="molecule type" value="Genomic_DNA"/>
</dbReference>
<protein>
    <submittedName>
        <fullName evidence="1">Uncharacterized protein</fullName>
    </submittedName>
</protein>
<evidence type="ECO:0000313" key="1">
    <source>
        <dbReference type="EMBL" id="KAJ2968381.1"/>
    </source>
</evidence>
<sequence>MLLKAIHVAQIIIAAYGAAQSHAAISRLIEYEDAIQKLAKISSEAERQLHKTRTTQASGAIAILVSFVVSVLLVNGGASYGFLIRNPVDSHKTLGWPGHWWNKPAKRGLDVIGTDRHLIYLLSTKSVGAP</sequence>